<evidence type="ECO:0000256" key="2">
    <source>
        <dbReference type="SAM" id="SignalP"/>
    </source>
</evidence>
<dbReference type="Proteomes" id="UP001143370">
    <property type="component" value="Unassembled WGS sequence"/>
</dbReference>
<feature type="signal peptide" evidence="2">
    <location>
        <begin position="1"/>
        <end position="29"/>
    </location>
</feature>
<evidence type="ECO:0000256" key="1">
    <source>
        <dbReference type="SAM" id="MobiDB-lite"/>
    </source>
</evidence>
<feature type="chain" id="PRO_5040728249" description="Secreted protein" evidence="2">
    <location>
        <begin position="30"/>
        <end position="92"/>
    </location>
</feature>
<protein>
    <recommendedName>
        <fullName evidence="5">Secreted protein</fullName>
    </recommendedName>
</protein>
<feature type="compositionally biased region" description="Basic and acidic residues" evidence="1">
    <location>
        <begin position="36"/>
        <end position="56"/>
    </location>
</feature>
<evidence type="ECO:0000313" key="4">
    <source>
        <dbReference type="Proteomes" id="UP001143370"/>
    </source>
</evidence>
<reference evidence="3" key="1">
    <citation type="journal article" date="2014" name="Int. J. Syst. Evol. Microbiol.">
        <title>Complete genome sequence of Corynebacterium casei LMG S-19264T (=DSM 44701T), isolated from a smear-ripened cheese.</title>
        <authorList>
            <consortium name="US DOE Joint Genome Institute (JGI-PGF)"/>
            <person name="Walter F."/>
            <person name="Albersmeier A."/>
            <person name="Kalinowski J."/>
            <person name="Ruckert C."/>
        </authorList>
    </citation>
    <scope>NUCLEOTIDE SEQUENCE</scope>
    <source>
        <strain evidence="3">VKM B-2484</strain>
    </source>
</reference>
<dbReference type="RefSeq" id="WP_246544725.1">
    <property type="nucleotide sequence ID" value="NZ_BSFJ01000004.1"/>
</dbReference>
<name>A0A9W6MY73_9HYPH</name>
<accession>A0A9W6MY73</accession>
<comment type="caution">
    <text evidence="3">The sequence shown here is derived from an EMBL/GenBank/DDBJ whole genome shotgun (WGS) entry which is preliminary data.</text>
</comment>
<evidence type="ECO:0008006" key="5">
    <source>
        <dbReference type="Google" id="ProtNLM"/>
    </source>
</evidence>
<evidence type="ECO:0000313" key="3">
    <source>
        <dbReference type="EMBL" id="GLK70828.1"/>
    </source>
</evidence>
<gene>
    <name evidence="3" type="ORF">GCM10017643_09430</name>
</gene>
<feature type="region of interest" description="Disordered" evidence="1">
    <location>
        <begin position="26"/>
        <end position="68"/>
    </location>
</feature>
<dbReference type="EMBL" id="BSFJ01000004">
    <property type="protein sequence ID" value="GLK70828.1"/>
    <property type="molecule type" value="Genomic_DNA"/>
</dbReference>
<reference evidence="3" key="2">
    <citation type="submission" date="2023-01" db="EMBL/GenBank/DDBJ databases">
        <authorList>
            <person name="Sun Q."/>
            <person name="Evtushenko L."/>
        </authorList>
    </citation>
    <scope>NUCLEOTIDE SEQUENCE</scope>
    <source>
        <strain evidence="3">VKM B-2484</strain>
    </source>
</reference>
<organism evidence="3 4">
    <name type="scientific">Ancylobacter dichloromethanicus</name>
    <dbReference type="NCBI Taxonomy" id="518825"/>
    <lineage>
        <taxon>Bacteria</taxon>
        <taxon>Pseudomonadati</taxon>
        <taxon>Pseudomonadota</taxon>
        <taxon>Alphaproteobacteria</taxon>
        <taxon>Hyphomicrobiales</taxon>
        <taxon>Xanthobacteraceae</taxon>
        <taxon>Ancylobacter</taxon>
    </lineage>
</organism>
<keyword evidence="4" id="KW-1185">Reference proteome</keyword>
<proteinExistence type="predicted"/>
<dbReference type="AlphaFoldDB" id="A0A9W6MY73"/>
<keyword evidence="2" id="KW-0732">Signal</keyword>
<sequence length="92" mass="10206">MTKTHVKSPVGVAALVAAGLIVSAVPAGATSAGPRDQPRIGDSVDRNQVRQHEQVRRQQVRQNEGKSRERAFFGPLYEGRNSPWQRVKRVFD</sequence>